<reference evidence="1" key="1">
    <citation type="journal article" date="2014" name="Front. Microbiol.">
        <title>High frequency of phylogenetically diverse reductive dehalogenase-homologous genes in deep subseafloor sedimentary metagenomes.</title>
        <authorList>
            <person name="Kawai M."/>
            <person name="Futagami T."/>
            <person name="Toyoda A."/>
            <person name="Takaki Y."/>
            <person name="Nishi S."/>
            <person name="Hori S."/>
            <person name="Arai W."/>
            <person name="Tsubouchi T."/>
            <person name="Morono Y."/>
            <person name="Uchiyama I."/>
            <person name="Ito T."/>
            <person name="Fujiyama A."/>
            <person name="Inagaki F."/>
            <person name="Takami H."/>
        </authorList>
    </citation>
    <scope>NUCLEOTIDE SEQUENCE</scope>
    <source>
        <strain evidence="1">Expedition CK06-06</strain>
    </source>
</reference>
<name>X0UWW5_9ZZZZ</name>
<proteinExistence type="predicted"/>
<dbReference type="EMBL" id="BARS01024174">
    <property type="protein sequence ID" value="GAG04803.1"/>
    <property type="molecule type" value="Genomic_DNA"/>
</dbReference>
<gene>
    <name evidence="1" type="ORF">S01H1_38403</name>
</gene>
<evidence type="ECO:0000313" key="1">
    <source>
        <dbReference type="EMBL" id="GAG04803.1"/>
    </source>
</evidence>
<dbReference type="InterPro" id="IPR027417">
    <property type="entry name" value="P-loop_NTPase"/>
</dbReference>
<organism evidence="1">
    <name type="scientific">marine sediment metagenome</name>
    <dbReference type="NCBI Taxonomy" id="412755"/>
    <lineage>
        <taxon>unclassified sequences</taxon>
        <taxon>metagenomes</taxon>
        <taxon>ecological metagenomes</taxon>
    </lineage>
</organism>
<sequence>MAKHFVLVAGNISSGKTSLTECLGRQLGWATAYESV</sequence>
<accession>X0UWW5</accession>
<dbReference type="AlphaFoldDB" id="X0UWW5"/>
<comment type="caution">
    <text evidence="1">The sequence shown here is derived from an EMBL/GenBank/DDBJ whole genome shotgun (WGS) entry which is preliminary data.</text>
</comment>
<feature type="non-terminal residue" evidence="1">
    <location>
        <position position="36"/>
    </location>
</feature>
<protein>
    <submittedName>
        <fullName evidence="1">Uncharacterized protein</fullName>
    </submittedName>
</protein>
<dbReference type="SUPFAM" id="SSF52540">
    <property type="entry name" value="P-loop containing nucleoside triphosphate hydrolases"/>
    <property type="match status" value="1"/>
</dbReference>